<dbReference type="Proteomes" id="UP000276133">
    <property type="component" value="Unassembled WGS sequence"/>
</dbReference>
<protein>
    <submittedName>
        <fullName evidence="1">Uncharacterized protein</fullName>
    </submittedName>
</protein>
<dbReference type="EMBL" id="REGN01008766">
    <property type="protein sequence ID" value="RNA02757.1"/>
    <property type="molecule type" value="Genomic_DNA"/>
</dbReference>
<keyword evidence="2" id="KW-1185">Reference proteome</keyword>
<evidence type="ECO:0000313" key="1">
    <source>
        <dbReference type="EMBL" id="RNA02757.1"/>
    </source>
</evidence>
<comment type="caution">
    <text evidence="1">The sequence shown here is derived from an EMBL/GenBank/DDBJ whole genome shotgun (WGS) entry which is preliminary data.</text>
</comment>
<dbReference type="AlphaFoldDB" id="A0A3M7PUB8"/>
<proteinExistence type="predicted"/>
<accession>A0A3M7PUB8</accession>
<name>A0A3M7PUB8_BRAPC</name>
<sequence length="61" mass="7010">MGRTFYLKIGDNNRRILLWPAGRQSWNCRKLICCRIRGCVFPVDSVCLGSLVHLARTQLFG</sequence>
<evidence type="ECO:0000313" key="2">
    <source>
        <dbReference type="Proteomes" id="UP000276133"/>
    </source>
</evidence>
<organism evidence="1 2">
    <name type="scientific">Brachionus plicatilis</name>
    <name type="common">Marine rotifer</name>
    <name type="synonym">Brachionus muelleri</name>
    <dbReference type="NCBI Taxonomy" id="10195"/>
    <lineage>
        <taxon>Eukaryota</taxon>
        <taxon>Metazoa</taxon>
        <taxon>Spiralia</taxon>
        <taxon>Gnathifera</taxon>
        <taxon>Rotifera</taxon>
        <taxon>Eurotatoria</taxon>
        <taxon>Monogononta</taxon>
        <taxon>Pseudotrocha</taxon>
        <taxon>Ploima</taxon>
        <taxon>Brachionidae</taxon>
        <taxon>Brachionus</taxon>
    </lineage>
</organism>
<gene>
    <name evidence="1" type="ORF">BpHYR1_018948</name>
</gene>
<reference evidence="1 2" key="1">
    <citation type="journal article" date="2018" name="Sci. Rep.">
        <title>Genomic signatures of local adaptation to the degree of environmental predictability in rotifers.</title>
        <authorList>
            <person name="Franch-Gras L."/>
            <person name="Hahn C."/>
            <person name="Garcia-Roger E.M."/>
            <person name="Carmona M.J."/>
            <person name="Serra M."/>
            <person name="Gomez A."/>
        </authorList>
    </citation>
    <scope>NUCLEOTIDE SEQUENCE [LARGE SCALE GENOMIC DNA]</scope>
    <source>
        <strain evidence="1">HYR1</strain>
    </source>
</reference>